<dbReference type="Pfam" id="PF25583">
    <property type="entry name" value="WCX"/>
    <property type="match status" value="1"/>
</dbReference>
<evidence type="ECO:0000313" key="5">
    <source>
        <dbReference type="Proteomes" id="UP000602076"/>
    </source>
</evidence>
<dbReference type="Proteomes" id="UP000602076">
    <property type="component" value="Unassembled WGS sequence"/>
</dbReference>
<dbReference type="Pfam" id="PF08279">
    <property type="entry name" value="HTH_11"/>
    <property type="match status" value="1"/>
</dbReference>
<evidence type="ECO:0000259" key="1">
    <source>
        <dbReference type="Pfam" id="PF08279"/>
    </source>
</evidence>
<organism evidence="4 5">
    <name type="scientific">Peribacillus faecalis</name>
    <dbReference type="NCBI Taxonomy" id="2772559"/>
    <lineage>
        <taxon>Bacteria</taxon>
        <taxon>Bacillati</taxon>
        <taxon>Bacillota</taxon>
        <taxon>Bacilli</taxon>
        <taxon>Bacillales</taxon>
        <taxon>Bacillaceae</taxon>
        <taxon>Peribacillus</taxon>
    </lineage>
</organism>
<dbReference type="InterPro" id="IPR013196">
    <property type="entry name" value="HTH_11"/>
</dbReference>
<gene>
    <name evidence="4" type="ORF">IEO70_05945</name>
</gene>
<comment type="caution">
    <text evidence="4">The sequence shown here is derived from an EMBL/GenBank/DDBJ whole genome shotgun (WGS) entry which is preliminary data.</text>
</comment>
<evidence type="ECO:0000259" key="3">
    <source>
        <dbReference type="Pfam" id="PF25583"/>
    </source>
</evidence>
<dbReference type="InterPro" id="IPR036390">
    <property type="entry name" value="WH_DNA-bd_sf"/>
</dbReference>
<accession>A0A927HBZ9</accession>
<sequence length="313" mass="36936">MSHASNCLKMWMVLNSKGLVKAKELAELLDVKERMIRKYKQDLEMAGLHIGTKPGRYGGYYLEKKSLLPIVDFDQKEMEALDLAYEYVQNSKSFPEKPNFKLLYHHISSMSISKEEIDQYVYFIHKSKPRDTLTKDKELFLQLRGAIVEKRKVVITYQGWKGKLGTRTIHPYGLINYDSSWYCRAFCEMRGEQRTFKLFRIHQLQETEEYFEPDESFNIREDKMGICDDEYEIEMIVFPPYSHMIDEMIWGEDQRIKENSDGSVTFQARMFGRESIVKWILGMGSGVRVIGPKAIRDKVKEEMLKAIEFYEMK</sequence>
<keyword evidence="5" id="KW-1185">Reference proteome</keyword>
<dbReference type="PROSITE" id="PS52050">
    <property type="entry name" value="WYL"/>
    <property type="match status" value="1"/>
</dbReference>
<dbReference type="Pfam" id="PF13280">
    <property type="entry name" value="WYL"/>
    <property type="match status" value="1"/>
</dbReference>
<dbReference type="Gene3D" id="1.10.10.10">
    <property type="entry name" value="Winged helix-like DNA-binding domain superfamily/Winged helix DNA-binding domain"/>
    <property type="match status" value="1"/>
</dbReference>
<dbReference type="InterPro" id="IPR057727">
    <property type="entry name" value="WCX_dom"/>
</dbReference>
<dbReference type="PANTHER" id="PTHR34580">
    <property type="match status" value="1"/>
</dbReference>
<dbReference type="InterPro" id="IPR036388">
    <property type="entry name" value="WH-like_DNA-bd_sf"/>
</dbReference>
<dbReference type="EMBL" id="JACXSI010000012">
    <property type="protein sequence ID" value="MBD3107903.1"/>
    <property type="molecule type" value="Genomic_DNA"/>
</dbReference>
<feature type="domain" description="WYL" evidence="2">
    <location>
        <begin position="138"/>
        <end position="205"/>
    </location>
</feature>
<dbReference type="AlphaFoldDB" id="A0A927HBZ9"/>
<name>A0A927HBZ9_9BACI</name>
<evidence type="ECO:0000259" key="2">
    <source>
        <dbReference type="Pfam" id="PF13280"/>
    </source>
</evidence>
<protein>
    <submittedName>
        <fullName evidence="4">Transcriptional regulator</fullName>
    </submittedName>
</protein>
<feature type="domain" description="WCX" evidence="3">
    <location>
        <begin position="234"/>
        <end position="305"/>
    </location>
</feature>
<dbReference type="SUPFAM" id="SSF46785">
    <property type="entry name" value="Winged helix' DNA-binding domain"/>
    <property type="match status" value="1"/>
</dbReference>
<proteinExistence type="predicted"/>
<dbReference type="RefSeq" id="WP_190997447.1">
    <property type="nucleotide sequence ID" value="NZ_JACXSI010000012.1"/>
</dbReference>
<dbReference type="PANTHER" id="PTHR34580:SF1">
    <property type="entry name" value="PROTEIN PAFC"/>
    <property type="match status" value="1"/>
</dbReference>
<feature type="domain" description="Helix-turn-helix type 11" evidence="1">
    <location>
        <begin position="10"/>
        <end position="60"/>
    </location>
</feature>
<reference evidence="4" key="1">
    <citation type="submission" date="2020-09" db="EMBL/GenBank/DDBJ databases">
        <title>Bacillus faecalis sp. nov., a moderately halophilic bacterium isolated from cow faeces.</title>
        <authorList>
            <person name="Jiang L."/>
            <person name="Lee J."/>
        </authorList>
    </citation>
    <scope>NUCLEOTIDE SEQUENCE</scope>
    <source>
        <strain evidence="4">AGMB 02131</strain>
    </source>
</reference>
<dbReference type="InterPro" id="IPR051534">
    <property type="entry name" value="CBASS_pafABC_assoc_protein"/>
</dbReference>
<dbReference type="InterPro" id="IPR026881">
    <property type="entry name" value="WYL_dom"/>
</dbReference>
<evidence type="ECO:0000313" key="4">
    <source>
        <dbReference type="EMBL" id="MBD3107903.1"/>
    </source>
</evidence>